<name>A0A1S1NH28_9MYCO</name>
<dbReference type="Pfam" id="PF00583">
    <property type="entry name" value="Acetyltransf_1"/>
    <property type="match status" value="1"/>
</dbReference>
<dbReference type="PROSITE" id="PS51186">
    <property type="entry name" value="GNAT"/>
    <property type="match status" value="1"/>
</dbReference>
<dbReference type="InterPro" id="IPR016181">
    <property type="entry name" value="Acyl_CoA_acyltransferase"/>
</dbReference>
<comment type="caution">
    <text evidence="2">The sequence shown here is derived from an EMBL/GenBank/DDBJ whole genome shotgun (WGS) entry which is preliminary data.</text>
</comment>
<evidence type="ECO:0000313" key="2">
    <source>
        <dbReference type="EMBL" id="OHU98742.1"/>
    </source>
</evidence>
<feature type="domain" description="N-acetyltransferase" evidence="1">
    <location>
        <begin position="128"/>
        <end position="267"/>
    </location>
</feature>
<proteinExistence type="predicted"/>
<dbReference type="InterPro" id="IPR000182">
    <property type="entry name" value="GNAT_dom"/>
</dbReference>
<gene>
    <name evidence="2" type="ORF">BKN37_20160</name>
</gene>
<keyword evidence="3" id="KW-1185">Reference proteome</keyword>
<organism evidence="2 3">
    <name type="scientific">Mycobacterium talmoniae</name>
    <dbReference type="NCBI Taxonomy" id="1858794"/>
    <lineage>
        <taxon>Bacteria</taxon>
        <taxon>Bacillati</taxon>
        <taxon>Actinomycetota</taxon>
        <taxon>Actinomycetes</taxon>
        <taxon>Mycobacteriales</taxon>
        <taxon>Mycobacteriaceae</taxon>
        <taxon>Mycobacterium</taxon>
    </lineage>
</organism>
<dbReference type="Gene3D" id="3.40.630.30">
    <property type="match status" value="1"/>
</dbReference>
<protein>
    <recommendedName>
        <fullName evidence="1">N-acetyltransferase domain-containing protein</fullName>
    </recommendedName>
</protein>
<dbReference type="GO" id="GO:0016747">
    <property type="term" value="F:acyltransferase activity, transferring groups other than amino-acyl groups"/>
    <property type="evidence" value="ECO:0007669"/>
    <property type="project" value="InterPro"/>
</dbReference>
<reference evidence="2 3" key="1">
    <citation type="submission" date="2016-10" db="EMBL/GenBank/DDBJ databases">
        <title>Genome sequence of Mycobacterium talmonii.</title>
        <authorList>
            <person name="Greninger A.L."/>
            <person name="Elliott B."/>
            <person name="Vasireddy S."/>
            <person name="Vasireddy R."/>
        </authorList>
    </citation>
    <scope>NUCLEOTIDE SEQUENCE [LARGE SCALE GENOMIC DNA]</scope>
    <source>
        <strain evidence="3">NE-TNMC-100812</strain>
    </source>
</reference>
<accession>A0A1S1NH28</accession>
<sequence length="267" mass="28541">MEVRRHHAVDDFRTVAEPIYRRDPVLCTVELTLLGSDPWPYADPLLLTAWHDGAAVGAALQTPPMPLLCTALPEPALGPMADAAARARPQLPGVRGVRHIALGFAARWRAVTGHSGRVRTEERLYRLGALRPPRVAGAHRVGADTELLDAWFSAFQAEALGEAPPGPRGSGTDLLWCVHGVPVSWARVRPPAAGVSRVGPVYTPPDRRGRGYGSAVTAAAARWALDAGAAEVVLFTDLANPVSNAIYQRIGFEPVADLVRIDFVAAP</sequence>
<dbReference type="Proteomes" id="UP000179734">
    <property type="component" value="Unassembled WGS sequence"/>
</dbReference>
<dbReference type="SUPFAM" id="SSF55729">
    <property type="entry name" value="Acyl-CoA N-acyltransferases (Nat)"/>
    <property type="match status" value="1"/>
</dbReference>
<dbReference type="EMBL" id="MLQM01000137">
    <property type="protein sequence ID" value="OHU98742.1"/>
    <property type="molecule type" value="Genomic_DNA"/>
</dbReference>
<dbReference type="AlphaFoldDB" id="A0A1S1NH28"/>
<evidence type="ECO:0000313" key="3">
    <source>
        <dbReference type="Proteomes" id="UP000179734"/>
    </source>
</evidence>
<evidence type="ECO:0000259" key="1">
    <source>
        <dbReference type="PROSITE" id="PS51186"/>
    </source>
</evidence>
<dbReference type="RefSeq" id="WP_071028743.1">
    <property type="nucleotide sequence ID" value="NZ_MLQM01000137.1"/>
</dbReference>